<dbReference type="InterPro" id="IPR025709">
    <property type="entry name" value="Leu_tRNA-synth_edit"/>
</dbReference>
<evidence type="ECO:0000259" key="11">
    <source>
        <dbReference type="Pfam" id="PF00133"/>
    </source>
</evidence>
<feature type="short sequence motif" description="'KMSKS' region" evidence="9">
    <location>
        <begin position="583"/>
        <end position="587"/>
    </location>
</feature>
<dbReference type="GO" id="GO:0005829">
    <property type="term" value="C:cytosol"/>
    <property type="evidence" value="ECO:0007669"/>
    <property type="project" value="TreeGrafter"/>
</dbReference>
<gene>
    <name evidence="9" type="primary">leuS</name>
    <name evidence="14" type="ORF">COW24_06090</name>
</gene>
<dbReference type="PRINTS" id="PR00985">
    <property type="entry name" value="TRNASYNTHLEU"/>
</dbReference>
<dbReference type="InterPro" id="IPR014729">
    <property type="entry name" value="Rossmann-like_a/b/a_fold"/>
</dbReference>
<dbReference type="Gene3D" id="3.40.50.620">
    <property type="entry name" value="HUPs"/>
    <property type="match status" value="2"/>
</dbReference>
<dbReference type="InterPro" id="IPR001412">
    <property type="entry name" value="aa-tRNA-synth_I_CS"/>
</dbReference>
<dbReference type="GO" id="GO:0002161">
    <property type="term" value="F:aminoacyl-tRNA deacylase activity"/>
    <property type="evidence" value="ECO:0007669"/>
    <property type="project" value="InterPro"/>
</dbReference>
<dbReference type="NCBIfam" id="TIGR00396">
    <property type="entry name" value="leuS_bact"/>
    <property type="match status" value="1"/>
</dbReference>
<keyword evidence="2 9" id="KW-0963">Cytoplasm</keyword>
<evidence type="ECO:0000259" key="13">
    <source>
        <dbReference type="Pfam" id="PF13603"/>
    </source>
</evidence>
<keyword evidence="4 9" id="KW-0547">Nucleotide-binding</keyword>
<comment type="caution">
    <text evidence="9">Lacks conserved residue(s) required for the propagation of feature annotation.</text>
</comment>
<keyword evidence="3 9" id="KW-0436">Ligase</keyword>
<dbReference type="PANTHER" id="PTHR43740:SF2">
    <property type="entry name" value="LEUCINE--TRNA LIGASE, MITOCHONDRIAL"/>
    <property type="match status" value="1"/>
</dbReference>
<evidence type="ECO:0000256" key="6">
    <source>
        <dbReference type="ARBA" id="ARBA00022917"/>
    </source>
</evidence>
<evidence type="ECO:0000256" key="4">
    <source>
        <dbReference type="ARBA" id="ARBA00022741"/>
    </source>
</evidence>
<dbReference type="Pfam" id="PF08264">
    <property type="entry name" value="Anticodon_1"/>
    <property type="match status" value="1"/>
</dbReference>
<dbReference type="CDD" id="cd07958">
    <property type="entry name" value="Anticodon_Ia_Leu_BEm"/>
    <property type="match status" value="1"/>
</dbReference>
<evidence type="ECO:0000256" key="7">
    <source>
        <dbReference type="ARBA" id="ARBA00023146"/>
    </source>
</evidence>
<keyword evidence="6 9" id="KW-0648">Protein biosynthesis</keyword>
<dbReference type="FunFam" id="1.10.730.10:FF:000002">
    <property type="entry name" value="Leucine--tRNA ligase"/>
    <property type="match status" value="1"/>
</dbReference>
<comment type="caution">
    <text evidence="14">The sequence shown here is derived from an EMBL/GenBank/DDBJ whole genome shotgun (WGS) entry which is preliminary data.</text>
</comment>
<feature type="binding site" evidence="9">
    <location>
        <position position="586"/>
    </location>
    <ligand>
        <name>ATP</name>
        <dbReference type="ChEBI" id="CHEBI:30616"/>
    </ligand>
</feature>
<dbReference type="InterPro" id="IPR009008">
    <property type="entry name" value="Val/Leu/Ile-tRNA-synth_edit"/>
</dbReference>
<dbReference type="Gene3D" id="1.10.730.10">
    <property type="entry name" value="Isoleucyl-tRNA Synthetase, Domain 1"/>
    <property type="match status" value="1"/>
</dbReference>
<dbReference type="InterPro" id="IPR002300">
    <property type="entry name" value="aa-tRNA-synth_Ia"/>
</dbReference>
<accession>A0A2M7H234</accession>
<feature type="domain" description="Leucyl-tRNA synthetase editing" evidence="13">
    <location>
        <begin position="219"/>
        <end position="404"/>
    </location>
</feature>
<name>A0A2M7H234_9BACT</name>
<dbReference type="SUPFAM" id="SSF52374">
    <property type="entry name" value="Nucleotidylyl transferase"/>
    <property type="match status" value="1"/>
</dbReference>
<evidence type="ECO:0000256" key="1">
    <source>
        <dbReference type="ARBA" id="ARBA00005594"/>
    </source>
</evidence>
<comment type="subcellular location">
    <subcellularLocation>
        <location evidence="9">Cytoplasm</location>
    </subcellularLocation>
</comment>
<feature type="domain" description="Aminoacyl-tRNA synthetase class Ia" evidence="11">
    <location>
        <begin position="12"/>
        <end position="214"/>
    </location>
</feature>
<sequence length="805" mass="91685">MNEYNPQEIEQKWQQRWQEAKTFTASDDQASKQYILDMFPYPSAAGLHVGHPEGYTATDILSRFRRMNGFNVLHPMGWDAFGLPAENYAIKTGVHPDKSTHDNITNFTRQIQSLGLSYDWGREIDTSSPEYYRWTQWMFLQMYKNGLAERKKAKVNWCNTCQTVLANEQVVDGNCERSKDPVIQKDLEQWFFKTTQYADQLLEDLDTIDWPEPIKLMQRNWIGRQEGIDLSYDIDGSNEKIVAFTKFPETNFGATFIVVAPEHPIVRSITTPEQEAEVLAYVERTAGLTELQRKENREKTGVFTGRYAINTLTGFKMPIWVADFVLANYGTGMVVGVPAHDERDFEFAQKYSLEIIRVMKTTDGDESPVTELSQVDHNGAMMNSDFLNGMDAQSEAKTAMMDYMEKHGLGKRVVFFNLRDWLISRQRYWGAPIPIIYCDEHGEQSVPEDQLPVVLPTDVDFRPTGESPLALSKTFQDVSCPTCGQPARRESDTMDTFVCSSWYYLRFCDPNNEQEFASPDKLKQWLPVDMYVGGAEHAVLHLLYARFFHKALQDFGFIPKEVGREPFAALRNQGMILGEDHQKMSKSVGNVINPDDVVNEYGADTLRLYEMFMGPFEDTKPWSTKSIKGVRRFLDRSWSAMQQPAGIKTTPDLQKTLHKTIKKVTNDIEQFKFNTAISQLMICLNAISANPEFVDEQTQRSFLQLLSPFAPHLAAELAELQGYGQDLFASWPKFDETLTQDDSVQVAVQVSGKVRGTIELSPDADEASARLVAEANENVVKHITGKEIIKVIYVPGRIINLIVKG</sequence>
<dbReference type="PROSITE" id="PS00178">
    <property type="entry name" value="AA_TRNA_LIGASE_I"/>
    <property type="match status" value="1"/>
</dbReference>
<comment type="similarity">
    <text evidence="1 9 10">Belongs to the class-I aminoacyl-tRNA synthetase family.</text>
</comment>
<dbReference type="EMBL" id="PFGC01000063">
    <property type="protein sequence ID" value="PIW36295.1"/>
    <property type="molecule type" value="Genomic_DNA"/>
</dbReference>
<dbReference type="Proteomes" id="UP000230292">
    <property type="component" value="Unassembled WGS sequence"/>
</dbReference>
<dbReference type="InterPro" id="IPR009080">
    <property type="entry name" value="tRNAsynth_Ia_anticodon-bd"/>
</dbReference>
<dbReference type="EC" id="6.1.1.4" evidence="9"/>
<dbReference type="Pfam" id="PF13603">
    <property type="entry name" value="tRNA-synt_1_2"/>
    <property type="match status" value="1"/>
</dbReference>
<dbReference type="FunFam" id="3.40.50.620:FF:000056">
    <property type="entry name" value="Leucine--tRNA ligase"/>
    <property type="match status" value="1"/>
</dbReference>
<proteinExistence type="inferred from homology"/>
<reference evidence="14 15" key="1">
    <citation type="submission" date="2017-09" db="EMBL/GenBank/DDBJ databases">
        <title>Depth-based differentiation of microbial function through sediment-hosted aquifers and enrichment of novel symbionts in the deep terrestrial subsurface.</title>
        <authorList>
            <person name="Probst A.J."/>
            <person name="Ladd B."/>
            <person name="Jarett J.K."/>
            <person name="Geller-Mcgrath D.E."/>
            <person name="Sieber C.M."/>
            <person name="Emerson J.B."/>
            <person name="Anantharaman K."/>
            <person name="Thomas B.C."/>
            <person name="Malmstrom R."/>
            <person name="Stieglmeier M."/>
            <person name="Klingl A."/>
            <person name="Woyke T."/>
            <person name="Ryan C.M."/>
            <person name="Banfield J.F."/>
        </authorList>
    </citation>
    <scope>NUCLEOTIDE SEQUENCE [LARGE SCALE GENOMIC DNA]</scope>
    <source>
        <strain evidence="14">CG15_BIG_FIL_POST_REV_8_21_14_020_45_12</strain>
    </source>
</reference>
<dbReference type="CDD" id="cd00812">
    <property type="entry name" value="LeuRS_core"/>
    <property type="match status" value="1"/>
</dbReference>
<dbReference type="GO" id="GO:0004823">
    <property type="term" value="F:leucine-tRNA ligase activity"/>
    <property type="evidence" value="ECO:0007669"/>
    <property type="project" value="UniProtKB-UniRule"/>
</dbReference>
<dbReference type="SUPFAM" id="SSF50677">
    <property type="entry name" value="ValRS/IleRS/LeuRS editing domain"/>
    <property type="match status" value="1"/>
</dbReference>
<evidence type="ECO:0000256" key="10">
    <source>
        <dbReference type="RuleBase" id="RU363035"/>
    </source>
</evidence>
<dbReference type="GO" id="GO:0006429">
    <property type="term" value="P:leucyl-tRNA aminoacylation"/>
    <property type="evidence" value="ECO:0007669"/>
    <property type="project" value="UniProtKB-UniRule"/>
</dbReference>
<keyword evidence="7 9" id="KW-0030">Aminoacyl-tRNA synthetase</keyword>
<comment type="catalytic activity">
    <reaction evidence="8 9">
        <text>tRNA(Leu) + L-leucine + ATP = L-leucyl-tRNA(Leu) + AMP + diphosphate</text>
        <dbReference type="Rhea" id="RHEA:11688"/>
        <dbReference type="Rhea" id="RHEA-COMP:9613"/>
        <dbReference type="Rhea" id="RHEA-COMP:9622"/>
        <dbReference type="ChEBI" id="CHEBI:30616"/>
        <dbReference type="ChEBI" id="CHEBI:33019"/>
        <dbReference type="ChEBI" id="CHEBI:57427"/>
        <dbReference type="ChEBI" id="CHEBI:78442"/>
        <dbReference type="ChEBI" id="CHEBI:78494"/>
        <dbReference type="ChEBI" id="CHEBI:456215"/>
        <dbReference type="EC" id="6.1.1.4"/>
    </reaction>
</comment>
<dbReference type="InterPro" id="IPR013155">
    <property type="entry name" value="M/V/L/I-tRNA-synth_anticd-bd"/>
</dbReference>
<feature type="domain" description="Aminoacyl-tRNA synthetase class Ia" evidence="11">
    <location>
        <begin position="416"/>
        <end position="609"/>
    </location>
</feature>
<evidence type="ECO:0000256" key="3">
    <source>
        <dbReference type="ARBA" id="ARBA00022598"/>
    </source>
</evidence>
<protein>
    <recommendedName>
        <fullName evidence="9">Leucine--tRNA ligase</fullName>
        <ecNumber evidence="9">6.1.1.4</ecNumber>
    </recommendedName>
    <alternativeName>
        <fullName evidence="9">Leucyl-tRNA synthetase</fullName>
        <shortName evidence="9">LeuRS</shortName>
    </alternativeName>
</protein>
<dbReference type="SUPFAM" id="SSF47323">
    <property type="entry name" value="Anticodon-binding domain of a subclass of class I aminoacyl-tRNA synthetases"/>
    <property type="match status" value="1"/>
</dbReference>
<dbReference type="AlphaFoldDB" id="A0A2M7H234"/>
<evidence type="ECO:0000313" key="15">
    <source>
        <dbReference type="Proteomes" id="UP000230292"/>
    </source>
</evidence>
<evidence type="ECO:0000256" key="5">
    <source>
        <dbReference type="ARBA" id="ARBA00022840"/>
    </source>
</evidence>
<evidence type="ECO:0000259" key="12">
    <source>
        <dbReference type="Pfam" id="PF08264"/>
    </source>
</evidence>
<evidence type="ECO:0000256" key="2">
    <source>
        <dbReference type="ARBA" id="ARBA00022490"/>
    </source>
</evidence>
<evidence type="ECO:0000256" key="8">
    <source>
        <dbReference type="ARBA" id="ARBA00047469"/>
    </source>
</evidence>
<organism evidence="14 15">
    <name type="scientific">Candidatus Kerfeldbacteria bacterium CG15_BIG_FIL_POST_REV_8_21_14_020_45_12</name>
    <dbReference type="NCBI Taxonomy" id="2014247"/>
    <lineage>
        <taxon>Bacteria</taxon>
        <taxon>Candidatus Kerfeldiibacteriota</taxon>
    </lineage>
</organism>
<keyword evidence="5 9" id="KW-0067">ATP-binding</keyword>
<dbReference type="FunFam" id="3.40.50.620:FF:000077">
    <property type="entry name" value="Leucine--tRNA ligase"/>
    <property type="match status" value="1"/>
</dbReference>
<evidence type="ECO:0000313" key="14">
    <source>
        <dbReference type="EMBL" id="PIW36295.1"/>
    </source>
</evidence>
<dbReference type="HAMAP" id="MF_00049_B">
    <property type="entry name" value="Leu_tRNA_synth_B"/>
    <property type="match status" value="1"/>
</dbReference>
<dbReference type="GO" id="GO:0005524">
    <property type="term" value="F:ATP binding"/>
    <property type="evidence" value="ECO:0007669"/>
    <property type="project" value="UniProtKB-UniRule"/>
</dbReference>
<evidence type="ECO:0000256" key="9">
    <source>
        <dbReference type="HAMAP-Rule" id="MF_00049"/>
    </source>
</evidence>
<dbReference type="PANTHER" id="PTHR43740">
    <property type="entry name" value="LEUCYL-TRNA SYNTHETASE"/>
    <property type="match status" value="1"/>
</dbReference>
<dbReference type="InterPro" id="IPR002302">
    <property type="entry name" value="Leu-tRNA-ligase"/>
</dbReference>
<feature type="domain" description="Methionyl/Valyl/Leucyl/Isoleucyl-tRNA synthetase anticodon-binding" evidence="12">
    <location>
        <begin position="656"/>
        <end position="766"/>
    </location>
</feature>
<dbReference type="Pfam" id="PF00133">
    <property type="entry name" value="tRNA-synt_1"/>
    <property type="match status" value="2"/>
</dbReference>